<keyword evidence="10 19" id="KW-0812">Transmembrane</keyword>
<accession>A0AA96RGN2</accession>
<dbReference type="HAMAP" id="MF_00719">
    <property type="entry name" value="CobS"/>
    <property type="match status" value="1"/>
</dbReference>
<keyword evidence="7 19" id="KW-1003">Cell membrane</keyword>
<dbReference type="KEGG" id="paun:MJA45_21785"/>
<protein>
    <recommendedName>
        <fullName evidence="6 19">Adenosylcobinamide-GDP ribazoletransferase</fullName>
        <ecNumber evidence="5 19">2.7.8.26</ecNumber>
    </recommendedName>
    <alternativeName>
        <fullName evidence="16 19">Cobalamin synthase</fullName>
    </alternativeName>
    <alternativeName>
        <fullName evidence="15 19">Cobalamin-5'-phosphate synthase</fullName>
    </alternativeName>
</protein>
<comment type="pathway">
    <text evidence="3 19">Cofactor biosynthesis; adenosylcobalamin biosynthesis; adenosylcobalamin from cob(II)yrinate a,c-diamide: step 7/7.</text>
</comment>
<evidence type="ECO:0000256" key="3">
    <source>
        <dbReference type="ARBA" id="ARBA00004663"/>
    </source>
</evidence>
<evidence type="ECO:0000256" key="2">
    <source>
        <dbReference type="ARBA" id="ARBA00004651"/>
    </source>
</evidence>
<evidence type="ECO:0000256" key="13">
    <source>
        <dbReference type="ARBA" id="ARBA00023136"/>
    </source>
</evidence>
<comment type="subcellular location">
    <subcellularLocation>
        <location evidence="2 19">Cell membrane</location>
        <topology evidence="2 19">Multi-pass membrane protein</topology>
    </subcellularLocation>
</comment>
<dbReference type="GO" id="GO:0008818">
    <property type="term" value="F:cobalamin 5'-phosphate synthase activity"/>
    <property type="evidence" value="ECO:0007669"/>
    <property type="project" value="UniProtKB-UniRule"/>
</dbReference>
<evidence type="ECO:0000256" key="17">
    <source>
        <dbReference type="ARBA" id="ARBA00048623"/>
    </source>
</evidence>
<comment type="catalytic activity">
    <reaction evidence="18 19">
        <text>alpha-ribazole 5'-phosphate + adenosylcob(III)inamide-GDP = adenosylcob(III)alamin 5'-phosphate + GMP + H(+)</text>
        <dbReference type="Rhea" id="RHEA:23560"/>
        <dbReference type="ChEBI" id="CHEBI:15378"/>
        <dbReference type="ChEBI" id="CHEBI:57918"/>
        <dbReference type="ChEBI" id="CHEBI:58115"/>
        <dbReference type="ChEBI" id="CHEBI:60487"/>
        <dbReference type="ChEBI" id="CHEBI:60493"/>
        <dbReference type="EC" id="2.7.8.26"/>
    </reaction>
</comment>
<gene>
    <name evidence="19 20" type="primary">cobS</name>
    <name evidence="20" type="ORF">MJA45_21785</name>
</gene>
<evidence type="ECO:0000313" key="20">
    <source>
        <dbReference type="EMBL" id="WNQ10229.1"/>
    </source>
</evidence>
<dbReference type="InterPro" id="IPR003805">
    <property type="entry name" value="CobS"/>
</dbReference>
<dbReference type="PANTHER" id="PTHR34148:SF1">
    <property type="entry name" value="ADENOSYLCOBINAMIDE-GDP RIBAZOLETRANSFERASE"/>
    <property type="match status" value="1"/>
</dbReference>
<feature type="transmembrane region" description="Helical" evidence="19">
    <location>
        <begin position="71"/>
        <end position="91"/>
    </location>
</feature>
<dbReference type="Proteomes" id="UP001305702">
    <property type="component" value="Chromosome"/>
</dbReference>
<dbReference type="NCBIfam" id="TIGR00317">
    <property type="entry name" value="cobS"/>
    <property type="match status" value="1"/>
</dbReference>
<evidence type="ECO:0000256" key="5">
    <source>
        <dbReference type="ARBA" id="ARBA00013200"/>
    </source>
</evidence>
<evidence type="ECO:0000256" key="6">
    <source>
        <dbReference type="ARBA" id="ARBA00015850"/>
    </source>
</evidence>
<organism evidence="20 21">
    <name type="scientific">Paenibacillus aurantius</name>
    <dbReference type="NCBI Taxonomy" id="2918900"/>
    <lineage>
        <taxon>Bacteria</taxon>
        <taxon>Bacillati</taxon>
        <taxon>Bacillota</taxon>
        <taxon>Bacilli</taxon>
        <taxon>Bacillales</taxon>
        <taxon>Paenibacillaceae</taxon>
        <taxon>Paenibacillus</taxon>
    </lineage>
</organism>
<keyword evidence="9 19" id="KW-0808">Transferase</keyword>
<evidence type="ECO:0000256" key="18">
    <source>
        <dbReference type="ARBA" id="ARBA00049504"/>
    </source>
</evidence>
<evidence type="ECO:0000256" key="14">
    <source>
        <dbReference type="ARBA" id="ARBA00025228"/>
    </source>
</evidence>
<evidence type="ECO:0000256" key="9">
    <source>
        <dbReference type="ARBA" id="ARBA00022679"/>
    </source>
</evidence>
<evidence type="ECO:0000256" key="8">
    <source>
        <dbReference type="ARBA" id="ARBA00022573"/>
    </source>
</evidence>
<comment type="function">
    <text evidence="14 19">Joins adenosylcobinamide-GDP and alpha-ribazole to generate adenosylcobalamin (Ado-cobalamin). Also synthesizes adenosylcobalamin 5'-phosphate from adenosylcobinamide-GDP and alpha-ribazole 5'-phosphate.</text>
</comment>
<evidence type="ECO:0000256" key="7">
    <source>
        <dbReference type="ARBA" id="ARBA00022475"/>
    </source>
</evidence>
<dbReference type="Pfam" id="PF02654">
    <property type="entry name" value="CobS"/>
    <property type="match status" value="1"/>
</dbReference>
<comment type="similarity">
    <text evidence="4 19">Belongs to the CobS family.</text>
</comment>
<keyword evidence="12 19" id="KW-1133">Transmembrane helix</keyword>
<keyword evidence="13 19" id="KW-0472">Membrane</keyword>
<evidence type="ECO:0000256" key="16">
    <source>
        <dbReference type="ARBA" id="ARBA00032853"/>
    </source>
</evidence>
<comment type="catalytic activity">
    <reaction evidence="17 19">
        <text>alpha-ribazole + adenosylcob(III)inamide-GDP = adenosylcob(III)alamin + GMP + H(+)</text>
        <dbReference type="Rhea" id="RHEA:16049"/>
        <dbReference type="ChEBI" id="CHEBI:10329"/>
        <dbReference type="ChEBI" id="CHEBI:15378"/>
        <dbReference type="ChEBI" id="CHEBI:18408"/>
        <dbReference type="ChEBI" id="CHEBI:58115"/>
        <dbReference type="ChEBI" id="CHEBI:60487"/>
        <dbReference type="EC" id="2.7.8.26"/>
    </reaction>
</comment>
<evidence type="ECO:0000256" key="12">
    <source>
        <dbReference type="ARBA" id="ARBA00022989"/>
    </source>
</evidence>
<evidence type="ECO:0000256" key="4">
    <source>
        <dbReference type="ARBA" id="ARBA00010561"/>
    </source>
</evidence>
<evidence type="ECO:0000256" key="11">
    <source>
        <dbReference type="ARBA" id="ARBA00022842"/>
    </source>
</evidence>
<reference evidence="20 21" key="1">
    <citation type="submission" date="2022-02" db="EMBL/GenBank/DDBJ databases">
        <title>Paenibacillus sp. MBLB1776 Whole Genome Shotgun Sequencing.</title>
        <authorList>
            <person name="Hwang C.Y."/>
            <person name="Cho E.-S."/>
            <person name="Seo M.-J."/>
        </authorList>
    </citation>
    <scope>NUCLEOTIDE SEQUENCE [LARGE SCALE GENOMIC DNA]</scope>
    <source>
        <strain evidence="20 21">MBLB1776</strain>
    </source>
</reference>
<name>A0AA96RGN2_9BACL</name>
<feature type="transmembrane region" description="Helical" evidence="19">
    <location>
        <begin position="219"/>
        <end position="238"/>
    </location>
</feature>
<keyword evidence="8 19" id="KW-0169">Cobalamin biosynthesis</keyword>
<feature type="transmembrane region" description="Helical" evidence="19">
    <location>
        <begin position="119"/>
        <end position="138"/>
    </location>
</feature>
<feature type="transmembrane region" description="Helical" evidence="19">
    <location>
        <begin position="150"/>
        <end position="173"/>
    </location>
</feature>
<dbReference type="RefSeq" id="WP_315604003.1">
    <property type="nucleotide sequence ID" value="NZ_CP130318.1"/>
</dbReference>
<evidence type="ECO:0000256" key="1">
    <source>
        <dbReference type="ARBA" id="ARBA00001946"/>
    </source>
</evidence>
<dbReference type="AlphaFoldDB" id="A0AA96RGN2"/>
<dbReference type="GO" id="GO:0005886">
    <property type="term" value="C:plasma membrane"/>
    <property type="evidence" value="ECO:0007669"/>
    <property type="project" value="UniProtKB-SubCell"/>
</dbReference>
<feature type="transmembrane region" description="Helical" evidence="19">
    <location>
        <begin position="45"/>
        <end position="65"/>
    </location>
</feature>
<proteinExistence type="inferred from homology"/>
<dbReference type="GO" id="GO:0051073">
    <property type="term" value="F:adenosylcobinamide-GDP ribazoletransferase activity"/>
    <property type="evidence" value="ECO:0007669"/>
    <property type="project" value="UniProtKB-UniRule"/>
</dbReference>
<evidence type="ECO:0000256" key="10">
    <source>
        <dbReference type="ARBA" id="ARBA00022692"/>
    </source>
</evidence>
<dbReference type="EMBL" id="CP130318">
    <property type="protein sequence ID" value="WNQ10229.1"/>
    <property type="molecule type" value="Genomic_DNA"/>
</dbReference>
<dbReference type="EC" id="2.7.8.26" evidence="5 19"/>
<keyword evidence="11 19" id="KW-0460">Magnesium</keyword>
<evidence type="ECO:0000256" key="19">
    <source>
        <dbReference type="HAMAP-Rule" id="MF_00719"/>
    </source>
</evidence>
<evidence type="ECO:0000313" key="21">
    <source>
        <dbReference type="Proteomes" id="UP001305702"/>
    </source>
</evidence>
<feature type="transmembrane region" description="Helical" evidence="19">
    <location>
        <begin position="250"/>
        <end position="269"/>
    </location>
</feature>
<comment type="cofactor">
    <cofactor evidence="1 19">
        <name>Mg(2+)</name>
        <dbReference type="ChEBI" id="CHEBI:18420"/>
    </cofactor>
</comment>
<keyword evidence="21" id="KW-1185">Reference proteome</keyword>
<dbReference type="PANTHER" id="PTHR34148">
    <property type="entry name" value="ADENOSYLCOBINAMIDE-GDP RIBAZOLETRANSFERASE"/>
    <property type="match status" value="1"/>
</dbReference>
<sequence length="272" mass="28656">MRAHTVREQLTGGVRSLAAAFQFLTRFPVPYSFEYTERIFRGSTVFYPMAGAAIGFVLYAGGLWLPSVLPGLPAAALLLALWVALTGALHLDGLMDTADGVLSGRPREQMLDIMKDSRVGAMGVLVCVIAMLLKFALLDSLLGQWAAGGSFLLFIPVWSRWFMTAAIAGWPYARPGPGLGAYFRGVGPRHAAGGWLLAGFLTVSAALLTGSSWTGAVGLFGTFTIGTAAAGWAGAAYLNRKLGGLTGDTYGALNEGIELIGLLAVIIWLKIG</sequence>
<evidence type="ECO:0000256" key="15">
    <source>
        <dbReference type="ARBA" id="ARBA00032605"/>
    </source>
</evidence>
<dbReference type="GO" id="GO:0009236">
    <property type="term" value="P:cobalamin biosynthetic process"/>
    <property type="evidence" value="ECO:0007669"/>
    <property type="project" value="UniProtKB-UniRule"/>
</dbReference>
<feature type="transmembrane region" description="Helical" evidence="19">
    <location>
        <begin position="194"/>
        <end position="213"/>
    </location>
</feature>